<accession>A0AAV4FLC2</accession>
<evidence type="ECO:0000313" key="11">
    <source>
        <dbReference type="Proteomes" id="UP000762676"/>
    </source>
</evidence>
<evidence type="ECO:0000256" key="4">
    <source>
        <dbReference type="ARBA" id="ARBA00039009"/>
    </source>
</evidence>
<evidence type="ECO:0000256" key="3">
    <source>
        <dbReference type="ARBA" id="ARBA00037247"/>
    </source>
</evidence>
<evidence type="ECO:0000259" key="9">
    <source>
        <dbReference type="Pfam" id="PF13193"/>
    </source>
</evidence>
<comment type="catalytic activity">
    <reaction evidence="7">
        <text>a medium-chain fatty acid + ATP + CoA = a medium-chain fatty acyl-CoA + AMP + diphosphate</text>
        <dbReference type="Rhea" id="RHEA:48340"/>
        <dbReference type="ChEBI" id="CHEBI:30616"/>
        <dbReference type="ChEBI" id="CHEBI:33019"/>
        <dbReference type="ChEBI" id="CHEBI:57287"/>
        <dbReference type="ChEBI" id="CHEBI:59558"/>
        <dbReference type="ChEBI" id="CHEBI:90546"/>
        <dbReference type="ChEBI" id="CHEBI:456215"/>
        <dbReference type="EC" id="6.2.1.2"/>
    </reaction>
</comment>
<dbReference type="InterPro" id="IPR042099">
    <property type="entry name" value="ANL_N_sf"/>
</dbReference>
<dbReference type="AlphaFoldDB" id="A0AAV4FLC2"/>
<dbReference type="FunFam" id="3.30.300.30:FF:000008">
    <property type="entry name" value="2,3-dihydroxybenzoate-AMP ligase"/>
    <property type="match status" value="1"/>
</dbReference>
<dbReference type="InterPro" id="IPR020845">
    <property type="entry name" value="AMP-binding_CS"/>
</dbReference>
<evidence type="ECO:0000256" key="1">
    <source>
        <dbReference type="ARBA" id="ARBA00006432"/>
    </source>
</evidence>
<dbReference type="Pfam" id="PF00501">
    <property type="entry name" value="AMP-binding"/>
    <property type="match status" value="1"/>
</dbReference>
<name>A0AAV4FLC2_9GAST</name>
<dbReference type="SUPFAM" id="SSF56801">
    <property type="entry name" value="Acetyl-CoA synthetase-like"/>
    <property type="match status" value="1"/>
</dbReference>
<evidence type="ECO:0000256" key="7">
    <source>
        <dbReference type="ARBA" id="ARBA00048277"/>
    </source>
</evidence>
<proteinExistence type="inferred from homology"/>
<dbReference type="FunFam" id="3.40.50.12780:FF:000003">
    <property type="entry name" value="Long-chain-fatty-acid--CoA ligase FadD"/>
    <property type="match status" value="1"/>
</dbReference>
<dbReference type="Gene3D" id="3.30.300.30">
    <property type="match status" value="1"/>
</dbReference>
<comment type="caution">
    <text evidence="10">The sequence shown here is derived from an EMBL/GenBank/DDBJ whole genome shotgun (WGS) entry which is preliminary data.</text>
</comment>
<dbReference type="InterPro" id="IPR000873">
    <property type="entry name" value="AMP-dep_synth/lig_dom"/>
</dbReference>
<dbReference type="CDD" id="cd05917">
    <property type="entry name" value="FACL_like_2"/>
    <property type="match status" value="1"/>
</dbReference>
<comment type="similarity">
    <text evidence="1">Belongs to the ATP-dependent AMP-binding enzyme family.</text>
</comment>
<dbReference type="Proteomes" id="UP000762676">
    <property type="component" value="Unassembled WGS sequence"/>
</dbReference>
<evidence type="ECO:0000313" key="10">
    <source>
        <dbReference type="EMBL" id="GFR73176.1"/>
    </source>
</evidence>
<dbReference type="EMBL" id="BMAT01007869">
    <property type="protein sequence ID" value="GFR73176.1"/>
    <property type="molecule type" value="Genomic_DNA"/>
</dbReference>
<sequence>MFSSISRSRTCGHNASFLCGNFSSRVLNWSWVKLRSKSKHKHLHTTAKVKENQFLCSSYLLNKQAHGSPTHTTRSFHSYSQCNPRQKWSYIHGPSSIPLLGVTIGQALQEKVGKHPDKSAAIFAKENVQLSFQELLQQADMLAAGFRRLGINRGDRVGIWGPNSSQWVLTQYATARAGIIMVNINPSYRLNELKYALKKSGCKAIVSAPGFKDVDYFEMLRCIIPELENHKAGAPFHSLELPDLKHVIAYNDTQAGALALGDLMSAATPSEIKEIFDLQDKLQFDDPINIQFTSGTTGNPKGACLSHHNIVNNSYFVGLRVGYHEHDAVICCPVPLYHCFGMVLASLTNVTHGTTTVWPSPAFNPEETLHAVETYKCTSLYGVPTMFIDMLCSHEFDTVDLSSLRTGIMAGSPCPIETMKEVRDKMNLQKITVCYGSTETSPVSFQSTKDCSLERRVSTVGKVLDHVEAKIIDHEGCVVPVGEKGELCTRGINNMLEYWDDPEKTKSVMGCDQWYHTGDLAVMTEDGYCSIVGREKDMLIRGGENIYPLEIEQILYEHPKIKDIQVIGVPDQRLGEQVCAWIEVKEDESLTEEEVKDFCKDKMAKYKIPNYILFVDDFPKTVTGKIQKFVMREQSTKMLGLDL</sequence>
<comment type="function">
    <text evidence="3">Acyl-CoA synthases catalyze the initial reaction in fatty acid metabolism, by forming a thioester with CoA. Has some preference toward medium-chain substrates. Plays a role in adipocyte differentiation.</text>
</comment>
<keyword evidence="2" id="KW-0436">Ligase</keyword>
<dbReference type="GO" id="GO:0031956">
    <property type="term" value="F:medium-chain fatty acid-CoA ligase activity"/>
    <property type="evidence" value="ECO:0007669"/>
    <property type="project" value="UniProtKB-EC"/>
</dbReference>
<dbReference type="InterPro" id="IPR045851">
    <property type="entry name" value="AMP-bd_C_sf"/>
</dbReference>
<feature type="domain" description="AMP-dependent synthetase/ligase" evidence="8">
    <location>
        <begin position="108"/>
        <end position="499"/>
    </location>
</feature>
<dbReference type="Pfam" id="PF13193">
    <property type="entry name" value="AMP-binding_C"/>
    <property type="match status" value="1"/>
</dbReference>
<reference evidence="10 11" key="1">
    <citation type="journal article" date="2021" name="Elife">
        <title>Chloroplast acquisition without the gene transfer in kleptoplastic sea slugs, Plakobranchus ocellatus.</title>
        <authorList>
            <person name="Maeda T."/>
            <person name="Takahashi S."/>
            <person name="Yoshida T."/>
            <person name="Shimamura S."/>
            <person name="Takaki Y."/>
            <person name="Nagai Y."/>
            <person name="Toyoda A."/>
            <person name="Suzuki Y."/>
            <person name="Arimoto A."/>
            <person name="Ishii H."/>
            <person name="Satoh N."/>
            <person name="Nishiyama T."/>
            <person name="Hasebe M."/>
            <person name="Maruyama T."/>
            <person name="Minagawa J."/>
            <person name="Obokata J."/>
            <person name="Shigenobu S."/>
        </authorList>
    </citation>
    <scope>NUCLEOTIDE SEQUENCE [LARGE SCALE GENOMIC DNA]</scope>
</reference>
<keyword evidence="11" id="KW-1185">Reference proteome</keyword>
<dbReference type="PANTHER" id="PTHR43201">
    <property type="entry name" value="ACYL-COA SYNTHETASE"/>
    <property type="match status" value="1"/>
</dbReference>
<protein>
    <recommendedName>
        <fullName evidence="5">Medium-chain acyl-CoA ligase ACSF2, mitochondrial</fullName>
        <ecNumber evidence="4">6.2.1.2</ecNumber>
    </recommendedName>
</protein>
<gene>
    <name evidence="10" type="ORF">ElyMa_003860600</name>
</gene>
<comment type="catalytic activity">
    <reaction evidence="6">
        <text>octanoate + ATP + CoA = octanoyl-CoA + AMP + diphosphate</text>
        <dbReference type="Rhea" id="RHEA:33631"/>
        <dbReference type="ChEBI" id="CHEBI:25646"/>
        <dbReference type="ChEBI" id="CHEBI:30616"/>
        <dbReference type="ChEBI" id="CHEBI:33019"/>
        <dbReference type="ChEBI" id="CHEBI:57287"/>
        <dbReference type="ChEBI" id="CHEBI:57386"/>
        <dbReference type="ChEBI" id="CHEBI:456215"/>
    </reaction>
</comment>
<dbReference type="InterPro" id="IPR025110">
    <property type="entry name" value="AMP-bd_C"/>
</dbReference>
<dbReference type="Gene3D" id="3.40.50.12780">
    <property type="entry name" value="N-terminal domain of ligase-like"/>
    <property type="match status" value="1"/>
</dbReference>
<dbReference type="GO" id="GO:0006631">
    <property type="term" value="P:fatty acid metabolic process"/>
    <property type="evidence" value="ECO:0007669"/>
    <property type="project" value="TreeGrafter"/>
</dbReference>
<dbReference type="PROSITE" id="PS00455">
    <property type="entry name" value="AMP_BINDING"/>
    <property type="match status" value="1"/>
</dbReference>
<feature type="domain" description="AMP-binding enzyme C-terminal" evidence="9">
    <location>
        <begin position="550"/>
        <end position="625"/>
    </location>
</feature>
<dbReference type="EC" id="6.2.1.2" evidence="4"/>
<evidence type="ECO:0000256" key="5">
    <source>
        <dbReference type="ARBA" id="ARBA00039638"/>
    </source>
</evidence>
<evidence type="ECO:0000256" key="2">
    <source>
        <dbReference type="ARBA" id="ARBA00022598"/>
    </source>
</evidence>
<evidence type="ECO:0000259" key="8">
    <source>
        <dbReference type="Pfam" id="PF00501"/>
    </source>
</evidence>
<dbReference type="PANTHER" id="PTHR43201:SF5">
    <property type="entry name" value="MEDIUM-CHAIN ACYL-COA LIGASE ACSF2, MITOCHONDRIAL"/>
    <property type="match status" value="1"/>
</dbReference>
<organism evidence="10 11">
    <name type="scientific">Elysia marginata</name>
    <dbReference type="NCBI Taxonomy" id="1093978"/>
    <lineage>
        <taxon>Eukaryota</taxon>
        <taxon>Metazoa</taxon>
        <taxon>Spiralia</taxon>
        <taxon>Lophotrochozoa</taxon>
        <taxon>Mollusca</taxon>
        <taxon>Gastropoda</taxon>
        <taxon>Heterobranchia</taxon>
        <taxon>Euthyneura</taxon>
        <taxon>Panpulmonata</taxon>
        <taxon>Sacoglossa</taxon>
        <taxon>Placobranchoidea</taxon>
        <taxon>Plakobranchidae</taxon>
        <taxon>Elysia</taxon>
    </lineage>
</organism>
<evidence type="ECO:0000256" key="6">
    <source>
        <dbReference type="ARBA" id="ARBA00047319"/>
    </source>
</evidence>